<gene>
    <name evidence="2" type="ORF">A6M23_20105</name>
    <name evidence="3" type="ORF">A6P07_04380</name>
</gene>
<dbReference type="OrthoDB" id="5291571at2"/>
<dbReference type="RefSeq" id="WP_010643120.1">
    <property type="nucleotide sequence ID" value="NZ_JABBDT010000065.1"/>
</dbReference>
<name>A0A1C2IWY5_ACITH</name>
<keyword evidence="2" id="KW-0808">Transferase</keyword>
<dbReference type="STRING" id="930.GCA_002079865_02027"/>
<dbReference type="SUPFAM" id="SSF47616">
    <property type="entry name" value="GST C-terminal domain-like"/>
    <property type="match status" value="1"/>
</dbReference>
<dbReference type="AlphaFoldDB" id="A0A1C2IWY5"/>
<keyword evidence="5" id="KW-1185">Reference proteome</keyword>
<comment type="caution">
    <text evidence="2">The sequence shown here is derived from an EMBL/GenBank/DDBJ whole genome shotgun (WGS) entry which is preliminary data.</text>
</comment>
<evidence type="ECO:0000259" key="1">
    <source>
        <dbReference type="PROSITE" id="PS50404"/>
    </source>
</evidence>
<evidence type="ECO:0000313" key="3">
    <source>
        <dbReference type="EMBL" id="OCX75291.1"/>
    </source>
</evidence>
<evidence type="ECO:0000313" key="2">
    <source>
        <dbReference type="EMBL" id="OCX67733.1"/>
    </source>
</evidence>
<dbReference type="PROSITE" id="PS50404">
    <property type="entry name" value="GST_NTER"/>
    <property type="match status" value="1"/>
</dbReference>
<dbReference type="CDD" id="cd00570">
    <property type="entry name" value="GST_N_family"/>
    <property type="match status" value="1"/>
</dbReference>
<protein>
    <submittedName>
        <fullName evidence="2">Glutathione S-transferase</fullName>
    </submittedName>
</protein>
<dbReference type="eggNOG" id="COG0625">
    <property type="taxonomic scope" value="Bacteria"/>
</dbReference>
<evidence type="ECO:0000313" key="4">
    <source>
        <dbReference type="Proteomes" id="UP000094893"/>
    </source>
</evidence>
<feature type="domain" description="GST N-terminal" evidence="1">
    <location>
        <begin position="6"/>
        <end position="83"/>
    </location>
</feature>
<dbReference type="EMBL" id="LWSA01000045">
    <property type="protein sequence ID" value="OCX75291.1"/>
    <property type="molecule type" value="Genomic_DNA"/>
</dbReference>
<accession>A0A1C2IWY5</accession>
<dbReference type="InterPro" id="IPR007494">
    <property type="entry name" value="Glutaredoxin2_C"/>
</dbReference>
<dbReference type="EMBL" id="LWRY01000302">
    <property type="protein sequence ID" value="OCX67733.1"/>
    <property type="molecule type" value="Genomic_DNA"/>
</dbReference>
<dbReference type="Pfam" id="PF04399">
    <property type="entry name" value="Glutaredoxin2_C"/>
    <property type="match status" value="1"/>
</dbReference>
<reference evidence="2 4" key="1">
    <citation type="journal article" date="2016" name="Int. J. Mol. Sci.">
        <title>Comparative genomics of the extreme acidophile Acidithiobacillus thiooxidans reveals intraspecific divergence and niche adaptation.</title>
        <authorList>
            <person name="Zhang X."/>
            <person name="Feng X."/>
            <person name="Tao J."/>
            <person name="Ma L."/>
            <person name="Xiao Y."/>
            <person name="Liang Y."/>
            <person name="Liu X."/>
            <person name="Yin H."/>
        </authorList>
    </citation>
    <scope>NUCLEOTIDE SEQUENCE [LARGE SCALE GENOMIC DNA]</scope>
    <source>
        <strain evidence="3 4">A02</strain>
        <strain evidence="2">DXS-W</strain>
    </source>
</reference>
<dbReference type="GO" id="GO:0016740">
    <property type="term" value="F:transferase activity"/>
    <property type="evidence" value="ECO:0007669"/>
    <property type="project" value="UniProtKB-KW"/>
</dbReference>
<dbReference type="Proteomes" id="UP000094893">
    <property type="component" value="Unassembled WGS sequence"/>
</dbReference>
<dbReference type="Gene3D" id="1.20.1050.10">
    <property type="match status" value="1"/>
</dbReference>
<organism evidence="2 5">
    <name type="scientific">Acidithiobacillus thiooxidans</name>
    <name type="common">Thiobacillus thiooxidans</name>
    <dbReference type="NCBI Taxonomy" id="930"/>
    <lineage>
        <taxon>Bacteria</taxon>
        <taxon>Pseudomonadati</taxon>
        <taxon>Pseudomonadota</taxon>
        <taxon>Acidithiobacillia</taxon>
        <taxon>Acidithiobacillales</taxon>
        <taxon>Acidithiobacillaceae</taxon>
        <taxon>Acidithiobacillus</taxon>
    </lineage>
</organism>
<sequence>MSDSAREIHLYHRWSSTAGQMLRMVLSAKKLHWQDHPCALRDQETAFDLDYADLPVLVHANGKKQQATLSELAELDRLYPETLPMQQNIAEPEWAAFCQWRNSLTPLLERLIAPVLPAYDEISHDEEDMNFYRNECERRFQQSVEALANDRYGAYQQLESRGRLRELGKILARQRFYTGDLSLVDIILTADLHLLRLLDGVTIPLDLQYYFQRVADACNISLNDGMTQSL</sequence>
<dbReference type="Proteomes" id="UP000095008">
    <property type="component" value="Unassembled WGS sequence"/>
</dbReference>
<dbReference type="InterPro" id="IPR004045">
    <property type="entry name" value="Glutathione_S-Trfase_N"/>
</dbReference>
<proteinExistence type="predicted"/>
<dbReference type="InterPro" id="IPR036282">
    <property type="entry name" value="Glutathione-S-Trfase_C_sf"/>
</dbReference>
<evidence type="ECO:0000313" key="5">
    <source>
        <dbReference type="Proteomes" id="UP000095008"/>
    </source>
</evidence>